<feature type="compositionally biased region" description="Acidic residues" evidence="1">
    <location>
        <begin position="364"/>
        <end position="386"/>
    </location>
</feature>
<dbReference type="AlphaFoldDB" id="A0AAD6SCH4"/>
<proteinExistence type="predicted"/>
<sequence>MGKRKRARKPKEDRENLENWAEGARETILQPYLERYADACKLGWRYERKVHRHVCNEYHALISWRLKDHEEPDLPLLPFDPNARLLPDKKLDYEETQKRARRIKLLDKRIRRWPKYRVTKLRKHVRTRIDSHRDPWSVFLAQLSKIHAPPKARQAYQQYMKETGGTGASVPTEEPPVNFWASIARELFAALPQDTRDGYAARAKGQAHANREAYQKALKQPLSTAPKDRQPAIDNLGPFITPILQGIHERTGLHSIIILGGPIPQYGGDLRTVHVSYGRNRTAVGSHFPQWAKTRFNPVLGLMKEYLETVFSANHNDILFHMREAKEYIPLGPQDRLDAVLPTRAGTSAAGPLDGAKFTMDPSSDSESDSESESDSDSSDDGSELEEAGRPRKKSKVAAGQRPIAEKRPKMPNVLAAVGNTSSGSRGKGKGKKSSKKARAAQSFDDAPAPVPPPTHRGRGLHDSVYSGHRRLQASFQEGAPRFFGAINNAFSNSSLNGTLSSLERSFTRALGGVGTIDPASATINPSFLMLRPDVGTVPILQYSR</sequence>
<feature type="region of interest" description="Disordered" evidence="1">
    <location>
        <begin position="345"/>
        <end position="459"/>
    </location>
</feature>
<dbReference type="EMBL" id="JARJCM010000160">
    <property type="protein sequence ID" value="KAJ7025034.1"/>
    <property type="molecule type" value="Genomic_DNA"/>
</dbReference>
<evidence type="ECO:0000256" key="1">
    <source>
        <dbReference type="SAM" id="MobiDB-lite"/>
    </source>
</evidence>
<gene>
    <name evidence="2" type="ORF">C8F04DRAFT_1269631</name>
</gene>
<dbReference type="Proteomes" id="UP001218188">
    <property type="component" value="Unassembled WGS sequence"/>
</dbReference>
<evidence type="ECO:0000313" key="2">
    <source>
        <dbReference type="EMBL" id="KAJ7025034.1"/>
    </source>
</evidence>
<comment type="caution">
    <text evidence="2">The sequence shown here is derived from an EMBL/GenBank/DDBJ whole genome shotgun (WGS) entry which is preliminary data.</text>
</comment>
<keyword evidence="3" id="KW-1185">Reference proteome</keyword>
<reference evidence="2" key="1">
    <citation type="submission" date="2023-03" db="EMBL/GenBank/DDBJ databases">
        <title>Massive genome expansion in bonnet fungi (Mycena s.s.) driven by repeated elements and novel gene families across ecological guilds.</title>
        <authorList>
            <consortium name="Lawrence Berkeley National Laboratory"/>
            <person name="Harder C.B."/>
            <person name="Miyauchi S."/>
            <person name="Viragh M."/>
            <person name="Kuo A."/>
            <person name="Thoen E."/>
            <person name="Andreopoulos B."/>
            <person name="Lu D."/>
            <person name="Skrede I."/>
            <person name="Drula E."/>
            <person name="Henrissat B."/>
            <person name="Morin E."/>
            <person name="Kohler A."/>
            <person name="Barry K."/>
            <person name="LaButti K."/>
            <person name="Morin E."/>
            <person name="Salamov A."/>
            <person name="Lipzen A."/>
            <person name="Mereny Z."/>
            <person name="Hegedus B."/>
            <person name="Baldrian P."/>
            <person name="Stursova M."/>
            <person name="Weitz H."/>
            <person name="Taylor A."/>
            <person name="Grigoriev I.V."/>
            <person name="Nagy L.G."/>
            <person name="Martin F."/>
            <person name="Kauserud H."/>
        </authorList>
    </citation>
    <scope>NUCLEOTIDE SEQUENCE</scope>
    <source>
        <strain evidence="2">CBHHK200</strain>
    </source>
</reference>
<name>A0AAD6SCH4_9AGAR</name>
<evidence type="ECO:0000313" key="3">
    <source>
        <dbReference type="Proteomes" id="UP001218188"/>
    </source>
</evidence>
<organism evidence="2 3">
    <name type="scientific">Mycena alexandri</name>
    <dbReference type="NCBI Taxonomy" id="1745969"/>
    <lineage>
        <taxon>Eukaryota</taxon>
        <taxon>Fungi</taxon>
        <taxon>Dikarya</taxon>
        <taxon>Basidiomycota</taxon>
        <taxon>Agaricomycotina</taxon>
        <taxon>Agaricomycetes</taxon>
        <taxon>Agaricomycetidae</taxon>
        <taxon>Agaricales</taxon>
        <taxon>Marasmiineae</taxon>
        <taxon>Mycenaceae</taxon>
        <taxon>Mycena</taxon>
    </lineage>
</organism>
<feature type="compositionally biased region" description="Basic residues" evidence="1">
    <location>
        <begin position="427"/>
        <end position="439"/>
    </location>
</feature>
<protein>
    <submittedName>
        <fullName evidence="2">Uncharacterized protein</fullName>
    </submittedName>
</protein>
<accession>A0AAD6SCH4</accession>